<dbReference type="PANTHER" id="PTHR14025:SF20">
    <property type="entry name" value="FANCONI ANEMIA GROUP M PROTEIN"/>
    <property type="match status" value="1"/>
</dbReference>
<evidence type="ECO:0000256" key="2">
    <source>
        <dbReference type="ARBA" id="ARBA00009889"/>
    </source>
</evidence>
<evidence type="ECO:0000256" key="1">
    <source>
        <dbReference type="ARBA" id="ARBA00004123"/>
    </source>
</evidence>
<dbReference type="GO" id="GO:0043138">
    <property type="term" value="F:3'-5' DNA helicase activity"/>
    <property type="evidence" value="ECO:0007669"/>
    <property type="project" value="InterPro"/>
</dbReference>
<dbReference type="GO" id="GO:0045003">
    <property type="term" value="P:double-strand break repair via synthesis-dependent strand annealing"/>
    <property type="evidence" value="ECO:0007669"/>
    <property type="project" value="TreeGrafter"/>
</dbReference>
<comment type="catalytic activity">
    <reaction evidence="8 9">
        <text>ATP + H2O = ADP + phosphate + H(+)</text>
        <dbReference type="Rhea" id="RHEA:13065"/>
        <dbReference type="ChEBI" id="CHEBI:15377"/>
        <dbReference type="ChEBI" id="CHEBI:15378"/>
        <dbReference type="ChEBI" id="CHEBI:30616"/>
        <dbReference type="ChEBI" id="CHEBI:43474"/>
        <dbReference type="ChEBI" id="CHEBI:456216"/>
        <dbReference type="EC" id="3.6.4.12"/>
    </reaction>
</comment>
<evidence type="ECO:0000256" key="7">
    <source>
        <dbReference type="ARBA" id="ARBA00023242"/>
    </source>
</evidence>
<dbReference type="InterPro" id="IPR006935">
    <property type="entry name" value="Helicase/UvrB_N"/>
</dbReference>
<feature type="compositionally biased region" description="Basic residues" evidence="10">
    <location>
        <begin position="770"/>
        <end position="782"/>
    </location>
</feature>
<keyword evidence="3" id="KW-0547">Nucleotide-binding</keyword>
<feature type="compositionally biased region" description="Polar residues" evidence="10">
    <location>
        <begin position="1075"/>
        <end position="1093"/>
    </location>
</feature>
<evidence type="ECO:0000313" key="13">
    <source>
        <dbReference type="EMBL" id="KAG5174565.1"/>
    </source>
</evidence>
<evidence type="ECO:0000256" key="3">
    <source>
        <dbReference type="ARBA" id="ARBA00022741"/>
    </source>
</evidence>
<dbReference type="CDD" id="cd18801">
    <property type="entry name" value="SF2_C_FANCM_Hef"/>
    <property type="match status" value="1"/>
</dbReference>
<feature type="compositionally biased region" description="Acidic residues" evidence="10">
    <location>
        <begin position="1224"/>
        <end position="1239"/>
    </location>
</feature>
<feature type="domain" description="Helicase C-terminal" evidence="12">
    <location>
        <begin position="574"/>
        <end position="744"/>
    </location>
</feature>
<evidence type="ECO:0000256" key="9">
    <source>
        <dbReference type="RuleBase" id="RU367027"/>
    </source>
</evidence>
<feature type="compositionally biased region" description="Basic and acidic residues" evidence="10">
    <location>
        <begin position="129"/>
        <end position="139"/>
    </location>
</feature>
<dbReference type="EMBL" id="JAFIQS010000001">
    <property type="protein sequence ID" value="KAG5174565.1"/>
    <property type="molecule type" value="Genomic_DNA"/>
</dbReference>
<feature type="region of interest" description="Disordered" evidence="10">
    <location>
        <begin position="765"/>
        <end position="794"/>
    </location>
</feature>
<organism evidence="13">
    <name type="scientific">Psilocybe cubensis</name>
    <name type="common">Psychedelic mushroom</name>
    <name type="synonym">Stropharia cubensis</name>
    <dbReference type="NCBI Taxonomy" id="181762"/>
    <lineage>
        <taxon>Eukaryota</taxon>
        <taxon>Fungi</taxon>
        <taxon>Dikarya</taxon>
        <taxon>Basidiomycota</taxon>
        <taxon>Agaricomycotina</taxon>
        <taxon>Agaricomycetes</taxon>
        <taxon>Agaricomycetidae</taxon>
        <taxon>Agaricales</taxon>
        <taxon>Agaricineae</taxon>
        <taxon>Strophariaceae</taxon>
        <taxon>Psilocybe</taxon>
    </lineage>
</organism>
<dbReference type="GO" id="GO:0016787">
    <property type="term" value="F:hydrolase activity"/>
    <property type="evidence" value="ECO:0007669"/>
    <property type="project" value="UniProtKB-KW"/>
</dbReference>
<dbReference type="EC" id="3.6.4.12" evidence="9"/>
<dbReference type="Gene3D" id="3.40.50.300">
    <property type="entry name" value="P-loop containing nucleotide triphosphate hydrolases"/>
    <property type="match status" value="2"/>
</dbReference>
<comment type="function">
    <text evidence="9">ATP-dependent DNA helicase involved in DNA damage repair by homologous recombination and in genome maintenance. Capable of unwinding D-loops. Plays a role in limiting crossover recombinants during mitotic DNA double-strand break (DSB) repair. Component of a FANCM-MHF complex which promotes gene conversion at blocked replication forks, probably by reversal of the stalled fork.</text>
</comment>
<dbReference type="FunFam" id="3.40.50.300:FF:000861">
    <property type="entry name" value="Fanconi anemia, complementation group M"/>
    <property type="match status" value="1"/>
</dbReference>
<dbReference type="InterPro" id="IPR044749">
    <property type="entry name" value="FANCM_DEXDc"/>
</dbReference>
<feature type="compositionally biased region" description="Polar residues" evidence="10">
    <location>
        <begin position="1104"/>
        <end position="1118"/>
    </location>
</feature>
<gene>
    <name evidence="13" type="ORF">JR316_001227</name>
</gene>
<evidence type="ECO:0000256" key="6">
    <source>
        <dbReference type="ARBA" id="ARBA00022840"/>
    </source>
</evidence>
<feature type="region of interest" description="Disordered" evidence="10">
    <location>
        <begin position="110"/>
        <end position="177"/>
    </location>
</feature>
<protein>
    <recommendedName>
        <fullName evidence="9">ATP-dependent DNA helicase</fullName>
        <ecNumber evidence="9">3.6.4.12</ecNumber>
    </recommendedName>
</protein>
<comment type="caution">
    <text evidence="13">The sequence shown here is derived from an EMBL/GenBank/DDBJ whole genome shotgun (WGS) entry which is preliminary data.</text>
</comment>
<dbReference type="Pfam" id="PF00271">
    <property type="entry name" value="Helicase_C"/>
    <property type="match status" value="1"/>
</dbReference>
<evidence type="ECO:0000259" key="12">
    <source>
        <dbReference type="PROSITE" id="PS51194"/>
    </source>
</evidence>
<feature type="compositionally biased region" description="Polar residues" evidence="10">
    <location>
        <begin position="846"/>
        <end position="857"/>
    </location>
</feature>
<dbReference type="GO" id="GO:0005524">
    <property type="term" value="F:ATP binding"/>
    <property type="evidence" value="ECO:0007669"/>
    <property type="project" value="UniProtKB-UniRule"/>
</dbReference>
<keyword evidence="7" id="KW-0539">Nucleus</keyword>
<keyword evidence="5" id="KW-0347">Helicase</keyword>
<dbReference type="PROSITE" id="PS51192">
    <property type="entry name" value="HELICASE_ATP_BIND_1"/>
    <property type="match status" value="1"/>
</dbReference>
<dbReference type="SMART" id="SM00490">
    <property type="entry name" value="HELICc"/>
    <property type="match status" value="1"/>
</dbReference>
<dbReference type="InterPro" id="IPR039686">
    <property type="entry name" value="FANCM/Mph1-like_ID"/>
</dbReference>
<name>A0A8H7Y668_PSICU</name>
<dbReference type="PROSITE" id="PS51194">
    <property type="entry name" value="HELICASE_CTER"/>
    <property type="match status" value="1"/>
</dbReference>
<dbReference type="PANTHER" id="PTHR14025">
    <property type="entry name" value="FANCONI ANEMIA GROUP M FANCM FAMILY MEMBER"/>
    <property type="match status" value="1"/>
</dbReference>
<evidence type="ECO:0000259" key="11">
    <source>
        <dbReference type="PROSITE" id="PS51192"/>
    </source>
</evidence>
<dbReference type="GO" id="GO:0005634">
    <property type="term" value="C:nucleus"/>
    <property type="evidence" value="ECO:0007669"/>
    <property type="project" value="UniProtKB-SubCell"/>
</dbReference>
<dbReference type="Pfam" id="PF04851">
    <property type="entry name" value="ResIII"/>
    <property type="match status" value="1"/>
</dbReference>
<dbReference type="InterPro" id="IPR001650">
    <property type="entry name" value="Helicase_C-like"/>
</dbReference>
<dbReference type="InterPro" id="IPR027417">
    <property type="entry name" value="P-loop_NTPase"/>
</dbReference>
<keyword evidence="4" id="KW-0378">Hydrolase</keyword>
<accession>A0A8H7Y668</accession>
<dbReference type="GO" id="GO:0009378">
    <property type="term" value="F:four-way junction helicase activity"/>
    <property type="evidence" value="ECO:0007669"/>
    <property type="project" value="TreeGrafter"/>
</dbReference>
<feature type="compositionally biased region" description="Polar residues" evidence="10">
    <location>
        <begin position="914"/>
        <end position="932"/>
    </location>
</feature>
<feature type="region of interest" description="Disordered" evidence="10">
    <location>
        <begin position="28"/>
        <end position="60"/>
    </location>
</feature>
<dbReference type="GO" id="GO:0036297">
    <property type="term" value="P:interstrand cross-link repair"/>
    <property type="evidence" value="ECO:0007669"/>
    <property type="project" value="TreeGrafter"/>
</dbReference>
<dbReference type="SUPFAM" id="SSF52540">
    <property type="entry name" value="P-loop containing nucleoside triphosphate hydrolases"/>
    <property type="match status" value="1"/>
</dbReference>
<proteinExistence type="inferred from homology"/>
<dbReference type="CDD" id="cd12091">
    <property type="entry name" value="FANCM_ID"/>
    <property type="match status" value="1"/>
</dbReference>
<feature type="compositionally biased region" description="Low complexity" evidence="10">
    <location>
        <begin position="115"/>
        <end position="128"/>
    </location>
</feature>
<feature type="compositionally biased region" description="Polar residues" evidence="10">
    <location>
        <begin position="1248"/>
        <end position="1269"/>
    </location>
</feature>
<feature type="region of interest" description="Disordered" evidence="10">
    <location>
        <begin position="1075"/>
        <end position="1330"/>
    </location>
</feature>
<comment type="similarity">
    <text evidence="2 9">Belongs to the DEAD box helicase family. DEAH subfamily. FANCM sub-subfamily.</text>
</comment>
<dbReference type="InterPro" id="IPR014001">
    <property type="entry name" value="Helicase_ATP-bd"/>
</dbReference>
<sequence>MSSDGYFEGDDDLDLSALQQLDAIEAAHFSPRKTEQQQHISTSPIPPAKTSRKSSSDSSFYDLTFDVDETDLAKLDTFIEDSYAGKAQPVAGPSKIARTSSKNMLQTTLFGDVLPPSSSVNPNKPSRSQAEKPQTERRLFGQQAPKTKRWDQTAYAKSGTRKSKGKGKENHDSDEENVEFEQFPAPFISVFELTIQFKPDRYALLHLTPPPMKVTADLLEAKHWIYPINRPKRDYQYNIVKNSLFENTLVALPTGLGKTFIAGVVMLNYYRWFPDGKIIFVAPTKPLVTQQIEACHDTCGIPNIDSAELNGEVPAATRARYWREKRVFFMTPQTLMNDLVKQNCDHREIVLLVIDEAHRASGDYAYNQVVRFLMAKNPHFRVLALTATPGNTVEAVQTLIDGLHISRIELRNEESVDLQKYLFKKTVVTHIIKPNEDLMKIRDLLVKVMDPHIKQLIKFNVLRPNESAISMHPFRPQALMSESGPQHFTALSALSKLARVMMYLLTGSFETCYLFLNELRTEVDKDIPGAARQNNSSKRFKNDPGYVALMKEVEAQRQAGWGIHPKIEKLKTILIQHFGSKLADNNGEEDTSKVMVFSSYRGVVQELVNELNKESPLIRATEFIGQGTDKQGKKGLQQKEQLEVIKKFKQGVYNVLVATSIGEEGLDIGEIDVTVCYDTDKTPTRMIQRFGRTGRKRAGFIHVLLAEGREENNVEKAEAMYKEVQKMVNKGQLYELYEDVERLIPDHIKPECIEKVVEIQQYVREDGRKKASPKKTAATKRKRNDDVGRNIPDGASTGFVSVRDLVVKGAKKTKKVTLPKDFDALGKDDETDEELESGSILPLPRRTQSAIPGSSKAQKPAAKGKLRKAATLGGTKASKPVKKKTMEIPTSSQFSQQGMDDSDDMDIESGIISLTNKGKSNTQSKAPVNMSPTPEPSPKRMKRLDDSVIELFDESGESHASPIRRRFLPRNRSSTPENTPDDAVQVPSPPQENPDEEHNQDMSWLVDEDDDNLNFEIVDSSPIRPKLKNPPALERMQIGDESIEISHPIPRDEDMYVETSDPLEALEDDSIQFLGSTSTQVRPTKTQQRSSQALPIHSKEILSSPPSHSTSPAQTTRKASMLPPPVPKRLLVSPTIPESSFPVRPVGNQAKRRRIIFDEPESPIVETSPRGNRRLHHRVESTPIRQKPKTKGKEKAQSKRAKPTILGRNANALFDGEAAHSGDDVSEGDSNSEDDEESESDRMFIKNSPATQMSPSYEQSQIYRRSLLTQVPGEHGGPIFANNPIRARPFGRNNGPRYQELSSSSPPPPDDELDRYDLGSFVVDDDEPIS</sequence>
<dbReference type="SMART" id="SM00487">
    <property type="entry name" value="DEXDc"/>
    <property type="match status" value="1"/>
</dbReference>
<evidence type="ECO:0000256" key="10">
    <source>
        <dbReference type="SAM" id="MobiDB-lite"/>
    </source>
</evidence>
<comment type="subunit">
    <text evidence="9">Interacts with the MHF histone-fold complex to form the FANCM-MHF complex.</text>
</comment>
<evidence type="ECO:0000256" key="5">
    <source>
        <dbReference type="ARBA" id="ARBA00022806"/>
    </source>
</evidence>
<reference evidence="13" key="1">
    <citation type="submission" date="2021-02" db="EMBL/GenBank/DDBJ databases">
        <title>Psilocybe cubensis genome.</title>
        <authorList>
            <person name="Mckernan K.J."/>
            <person name="Crawford S."/>
            <person name="Trippe A."/>
            <person name="Kane L.T."/>
            <person name="Mclaughlin S."/>
        </authorList>
    </citation>
    <scope>NUCLEOTIDE SEQUENCE [LARGE SCALE GENOMIC DNA]</scope>
    <source>
        <strain evidence="13">MGC-MH-2018</strain>
    </source>
</reference>
<dbReference type="GO" id="GO:0000400">
    <property type="term" value="F:four-way junction DNA binding"/>
    <property type="evidence" value="ECO:0007669"/>
    <property type="project" value="TreeGrafter"/>
</dbReference>
<comment type="subcellular location">
    <subcellularLocation>
        <location evidence="1 9">Nucleus</location>
    </subcellularLocation>
</comment>
<feature type="region of interest" description="Disordered" evidence="10">
    <location>
        <begin position="1019"/>
        <end position="1052"/>
    </location>
</feature>
<dbReference type="CDD" id="cd18033">
    <property type="entry name" value="DEXDc_FANCM"/>
    <property type="match status" value="1"/>
</dbReference>
<evidence type="ECO:0000256" key="4">
    <source>
        <dbReference type="ARBA" id="ARBA00022801"/>
    </source>
</evidence>
<evidence type="ECO:0000256" key="8">
    <source>
        <dbReference type="ARBA" id="ARBA00047995"/>
    </source>
</evidence>
<keyword evidence="6" id="KW-0067">ATP-binding</keyword>
<feature type="region of interest" description="Disordered" evidence="10">
    <location>
        <begin position="822"/>
        <end position="1001"/>
    </location>
</feature>
<feature type="domain" description="Helicase ATP-binding" evidence="11">
    <location>
        <begin position="239"/>
        <end position="407"/>
    </location>
</feature>